<evidence type="ECO:0000256" key="6">
    <source>
        <dbReference type="ARBA" id="ARBA00022801"/>
    </source>
</evidence>
<dbReference type="InterPro" id="IPR011324">
    <property type="entry name" value="Cytotoxic_necrot_fac-like_cat"/>
</dbReference>
<reference evidence="12 13" key="1">
    <citation type="submission" date="2023-04" db="EMBL/GenBank/DDBJ databases">
        <authorList>
            <person name="Hsu D."/>
        </authorList>
    </citation>
    <scope>NUCLEOTIDE SEQUENCE [LARGE SCALE GENOMIC DNA]</scope>
    <source>
        <strain evidence="12 13">MK1</strain>
    </source>
</reference>
<comment type="catalytic activity">
    <reaction evidence="9">
        <text>adenosine + phosphate = alpha-D-ribose 1-phosphate + adenine</text>
        <dbReference type="Rhea" id="RHEA:27642"/>
        <dbReference type="ChEBI" id="CHEBI:16335"/>
        <dbReference type="ChEBI" id="CHEBI:16708"/>
        <dbReference type="ChEBI" id="CHEBI:43474"/>
        <dbReference type="ChEBI" id="CHEBI:57720"/>
        <dbReference type="EC" id="2.4.2.1"/>
    </reaction>
    <physiologicalReaction direction="left-to-right" evidence="9">
        <dbReference type="Rhea" id="RHEA:27643"/>
    </physiologicalReaction>
</comment>
<dbReference type="Pfam" id="PF02578">
    <property type="entry name" value="Cu-oxidase_4"/>
    <property type="match status" value="1"/>
</dbReference>
<dbReference type="GO" id="GO:0016787">
    <property type="term" value="F:hydrolase activity"/>
    <property type="evidence" value="ECO:0007669"/>
    <property type="project" value="UniProtKB-KW"/>
</dbReference>
<dbReference type="NCBIfam" id="TIGR00726">
    <property type="entry name" value="peptidoglycan editing factor PgeF"/>
    <property type="match status" value="1"/>
</dbReference>
<keyword evidence="5" id="KW-0479">Metal-binding</keyword>
<keyword evidence="7" id="KW-0862">Zinc</keyword>
<evidence type="ECO:0000256" key="3">
    <source>
        <dbReference type="ARBA" id="ARBA00007353"/>
    </source>
</evidence>
<evidence type="ECO:0000256" key="1">
    <source>
        <dbReference type="ARBA" id="ARBA00000553"/>
    </source>
</evidence>
<organism evidence="12 13">
    <name type="scientific">Metallumcola ferriviriculae</name>
    <dbReference type="NCBI Taxonomy" id="3039180"/>
    <lineage>
        <taxon>Bacteria</taxon>
        <taxon>Bacillati</taxon>
        <taxon>Bacillota</taxon>
        <taxon>Clostridia</taxon>
        <taxon>Neomoorellales</taxon>
        <taxon>Desulfitibacteraceae</taxon>
        <taxon>Metallumcola</taxon>
    </lineage>
</organism>
<evidence type="ECO:0000256" key="9">
    <source>
        <dbReference type="ARBA" id="ARBA00048968"/>
    </source>
</evidence>
<name>A0AAU0UNY0_9FIRM</name>
<comment type="function">
    <text evidence="2">Purine nucleoside enzyme that catalyzes the phosphorolysis of adenosine and inosine nucleosides, yielding D-ribose 1-phosphate and the respective free bases, adenine and hypoxanthine. Also catalyzes the phosphorolysis of S-methyl-5'-thioadenosine into adenine and S-methyl-5-thio-alpha-D-ribose 1-phosphate. Also has adenosine deaminase activity.</text>
</comment>
<comment type="catalytic activity">
    <reaction evidence="10">
        <text>S-methyl-5'-thioadenosine + phosphate = 5-(methylsulfanyl)-alpha-D-ribose 1-phosphate + adenine</text>
        <dbReference type="Rhea" id="RHEA:11852"/>
        <dbReference type="ChEBI" id="CHEBI:16708"/>
        <dbReference type="ChEBI" id="CHEBI:17509"/>
        <dbReference type="ChEBI" id="CHEBI:43474"/>
        <dbReference type="ChEBI" id="CHEBI:58533"/>
        <dbReference type="EC" id="2.4.2.28"/>
    </reaction>
    <physiologicalReaction direction="left-to-right" evidence="10">
        <dbReference type="Rhea" id="RHEA:11853"/>
    </physiologicalReaction>
</comment>
<evidence type="ECO:0000256" key="11">
    <source>
        <dbReference type="RuleBase" id="RU361274"/>
    </source>
</evidence>
<evidence type="ECO:0000256" key="10">
    <source>
        <dbReference type="ARBA" id="ARBA00049893"/>
    </source>
</evidence>
<dbReference type="SUPFAM" id="SSF64438">
    <property type="entry name" value="CNF1/YfiH-like putative cysteine hydrolases"/>
    <property type="match status" value="1"/>
</dbReference>
<evidence type="ECO:0000256" key="4">
    <source>
        <dbReference type="ARBA" id="ARBA00022679"/>
    </source>
</evidence>
<evidence type="ECO:0000313" key="13">
    <source>
        <dbReference type="Proteomes" id="UP001329915"/>
    </source>
</evidence>
<dbReference type="RefSeq" id="WP_366924839.1">
    <property type="nucleotide sequence ID" value="NZ_CP121694.1"/>
</dbReference>
<dbReference type="Proteomes" id="UP001329915">
    <property type="component" value="Chromosome"/>
</dbReference>
<comment type="similarity">
    <text evidence="3 11">Belongs to the purine nucleoside phosphorylase YfiH/LACC1 family.</text>
</comment>
<dbReference type="GO" id="GO:0017061">
    <property type="term" value="F:S-methyl-5-thioadenosine phosphorylase activity"/>
    <property type="evidence" value="ECO:0007669"/>
    <property type="project" value="UniProtKB-EC"/>
</dbReference>
<evidence type="ECO:0000313" key="12">
    <source>
        <dbReference type="EMBL" id="WRO22020.1"/>
    </source>
</evidence>
<keyword evidence="13" id="KW-1185">Reference proteome</keyword>
<accession>A0AAU0UNY0</accession>
<sequence length="270" mass="29972">MLGHMLCETDGIQYIKYTGINNILTCFSCRTGGVSQPPYQSLNLGLHTGDDTYNVVRNREQLGRAVNMPLSKWVTAQQTHGSNLVDVGKCHAGQGSDDYSYALTDTDGMLTREVGLPLVTFYADCVPIFLLDETNGIVGVVHAGWKGTVLKIAAAAVNRMRQAYNCQLKNIRAIIGPSIGPCCYQVDQPVVKAFHRAFSEVDDIFKTEDEEHSLLNLWSANSKVLQEVGLSKDNIYITGLCTSCREELFFSYRRDKGKTGRMAAMIMRER</sequence>
<comment type="catalytic activity">
    <reaction evidence="8">
        <text>adenosine + H2O + H(+) = inosine + NH4(+)</text>
        <dbReference type="Rhea" id="RHEA:24408"/>
        <dbReference type="ChEBI" id="CHEBI:15377"/>
        <dbReference type="ChEBI" id="CHEBI:15378"/>
        <dbReference type="ChEBI" id="CHEBI:16335"/>
        <dbReference type="ChEBI" id="CHEBI:17596"/>
        <dbReference type="ChEBI" id="CHEBI:28938"/>
        <dbReference type="EC" id="3.5.4.4"/>
    </reaction>
    <physiologicalReaction direction="left-to-right" evidence="8">
        <dbReference type="Rhea" id="RHEA:24409"/>
    </physiologicalReaction>
</comment>
<keyword evidence="4" id="KW-0808">Transferase</keyword>
<evidence type="ECO:0000256" key="5">
    <source>
        <dbReference type="ARBA" id="ARBA00022723"/>
    </source>
</evidence>
<evidence type="ECO:0000256" key="8">
    <source>
        <dbReference type="ARBA" id="ARBA00047989"/>
    </source>
</evidence>
<dbReference type="CDD" id="cd16833">
    <property type="entry name" value="YfiH"/>
    <property type="match status" value="1"/>
</dbReference>
<dbReference type="AlphaFoldDB" id="A0AAU0UNY0"/>
<dbReference type="PANTHER" id="PTHR30616:SF2">
    <property type="entry name" value="PURINE NUCLEOSIDE PHOSPHORYLASE LACC1"/>
    <property type="match status" value="1"/>
</dbReference>
<dbReference type="EMBL" id="CP121694">
    <property type="protein sequence ID" value="WRO22020.1"/>
    <property type="molecule type" value="Genomic_DNA"/>
</dbReference>
<dbReference type="KEGG" id="dbc:MFMK1_001841"/>
<dbReference type="PANTHER" id="PTHR30616">
    <property type="entry name" value="UNCHARACTERIZED PROTEIN YFIH"/>
    <property type="match status" value="1"/>
</dbReference>
<protein>
    <recommendedName>
        <fullName evidence="11">Purine nucleoside phosphorylase</fullName>
    </recommendedName>
</protein>
<dbReference type="InterPro" id="IPR003730">
    <property type="entry name" value="Cu_polyphenol_OxRdtase"/>
</dbReference>
<dbReference type="Gene3D" id="3.60.140.10">
    <property type="entry name" value="CNF1/YfiH-like putative cysteine hydrolases"/>
    <property type="match status" value="1"/>
</dbReference>
<evidence type="ECO:0000256" key="2">
    <source>
        <dbReference type="ARBA" id="ARBA00003215"/>
    </source>
</evidence>
<gene>
    <name evidence="12" type="primary">pgeF</name>
    <name evidence="12" type="ORF">MFMK1_001841</name>
</gene>
<comment type="catalytic activity">
    <reaction evidence="1">
        <text>inosine + phosphate = alpha-D-ribose 1-phosphate + hypoxanthine</text>
        <dbReference type="Rhea" id="RHEA:27646"/>
        <dbReference type="ChEBI" id="CHEBI:17368"/>
        <dbReference type="ChEBI" id="CHEBI:17596"/>
        <dbReference type="ChEBI" id="CHEBI:43474"/>
        <dbReference type="ChEBI" id="CHEBI:57720"/>
        <dbReference type="EC" id="2.4.2.1"/>
    </reaction>
    <physiologicalReaction direction="left-to-right" evidence="1">
        <dbReference type="Rhea" id="RHEA:27647"/>
    </physiologicalReaction>
</comment>
<proteinExistence type="inferred from homology"/>
<dbReference type="GO" id="GO:0005507">
    <property type="term" value="F:copper ion binding"/>
    <property type="evidence" value="ECO:0007669"/>
    <property type="project" value="TreeGrafter"/>
</dbReference>
<evidence type="ECO:0000256" key="7">
    <source>
        <dbReference type="ARBA" id="ARBA00022833"/>
    </source>
</evidence>
<keyword evidence="6" id="KW-0378">Hydrolase</keyword>
<dbReference type="InterPro" id="IPR038371">
    <property type="entry name" value="Cu_polyphenol_OxRdtase_sf"/>
</dbReference>